<evidence type="ECO:0000259" key="8">
    <source>
        <dbReference type="Pfam" id="PF00155"/>
    </source>
</evidence>
<dbReference type="PANTHER" id="PTHR43488">
    <property type="entry name" value="GLUTAMATE-PYRUVATE AMINOTRANSFERASE ALAA"/>
    <property type="match status" value="1"/>
</dbReference>
<comment type="cofactor">
    <cofactor evidence="1">
        <name>pyridoxal 5'-phosphate</name>
        <dbReference type="ChEBI" id="CHEBI:597326"/>
    </cofactor>
</comment>
<evidence type="ECO:0000256" key="3">
    <source>
        <dbReference type="ARBA" id="ARBA00022576"/>
    </source>
</evidence>
<keyword evidence="10" id="KW-1185">Reference proteome</keyword>
<dbReference type="Gene3D" id="3.40.640.10">
    <property type="entry name" value="Type I PLP-dependent aspartate aminotransferase-like (Major domain)"/>
    <property type="match status" value="1"/>
</dbReference>
<dbReference type="Pfam" id="PF00155">
    <property type="entry name" value="Aminotran_1_2"/>
    <property type="match status" value="1"/>
</dbReference>
<accession>A0A8J7WQI3</accession>
<sequence length="438" mass="48759">MRRYRNAWYKRRQAAHKPPKSPVRRASARALELRHVEFKQSRKLSEVQYDLRGPVLTRARQLEAEGHSILKLNIGNPAPFGFEAPDELVQDIILGLTDSNGYGDSKGLPSARRAVVQSYQTRGLTGIDIEDVYIGNGVSELIGMVLNALLDNGDEVLIPAPDYPLWTGATALAGGRPVHYLCDEQSDWAPDVADIEAKITARTKAIVVINPNNPTGAVYPHQLLADLVEVARRHQLLLLSDEIYDKILYDEAVHRPTALYAPDLLTITFNGLSKTYRAAGYRMGWMVISGPKEHAADYIQGLDILANLRLGPNVPVQHAIQAALGGFQSIDRLTEPGGRLWEQRNRTHELLNQIPGVSCSKPQGAIYAFPRLDPAVYKISDDERFVMDLLNAEKMLVMHGTAFNWPAPDHFRIVTLPRVRELEEAIAGLARFLAGYQQ</sequence>
<evidence type="ECO:0000256" key="5">
    <source>
        <dbReference type="ARBA" id="ARBA00022898"/>
    </source>
</evidence>
<organism evidence="9 10">
    <name type="scientific">Actinocrinis puniceicyclus</name>
    <dbReference type="NCBI Taxonomy" id="977794"/>
    <lineage>
        <taxon>Bacteria</taxon>
        <taxon>Bacillati</taxon>
        <taxon>Actinomycetota</taxon>
        <taxon>Actinomycetes</taxon>
        <taxon>Catenulisporales</taxon>
        <taxon>Actinospicaceae</taxon>
        <taxon>Actinocrinis</taxon>
    </lineage>
</organism>
<dbReference type="InterPro" id="IPR004839">
    <property type="entry name" value="Aminotransferase_I/II_large"/>
</dbReference>
<gene>
    <name evidence="9" type="ORF">KGA66_11490</name>
</gene>
<dbReference type="GO" id="GO:0004021">
    <property type="term" value="F:L-alanine:2-oxoglutarate aminotransferase activity"/>
    <property type="evidence" value="ECO:0007669"/>
    <property type="project" value="UniProtKB-EC"/>
</dbReference>
<evidence type="ECO:0000256" key="7">
    <source>
        <dbReference type="SAM" id="MobiDB-lite"/>
    </source>
</evidence>
<keyword evidence="4" id="KW-0808">Transferase</keyword>
<evidence type="ECO:0000313" key="9">
    <source>
        <dbReference type="EMBL" id="MBS2963675.1"/>
    </source>
</evidence>
<dbReference type="EMBL" id="JAGSXH010000031">
    <property type="protein sequence ID" value="MBS2963675.1"/>
    <property type="molecule type" value="Genomic_DNA"/>
</dbReference>
<comment type="similarity">
    <text evidence="2">Belongs to the class-I pyridoxal-phosphate-dependent aminotransferase family.</text>
</comment>
<dbReference type="CDD" id="cd00609">
    <property type="entry name" value="AAT_like"/>
    <property type="match status" value="1"/>
</dbReference>
<protein>
    <recommendedName>
        <fullName evidence="6">alanine transaminase</fullName>
        <ecNumber evidence="6">2.6.1.2</ecNumber>
    </recommendedName>
</protein>
<dbReference type="InterPro" id="IPR015422">
    <property type="entry name" value="PyrdxlP-dep_Trfase_small"/>
</dbReference>
<evidence type="ECO:0000256" key="2">
    <source>
        <dbReference type="ARBA" id="ARBA00007441"/>
    </source>
</evidence>
<evidence type="ECO:0000256" key="6">
    <source>
        <dbReference type="ARBA" id="ARBA00026106"/>
    </source>
</evidence>
<feature type="domain" description="Aminotransferase class I/classII large" evidence="8">
    <location>
        <begin position="70"/>
        <end position="426"/>
    </location>
</feature>
<keyword evidence="5" id="KW-0663">Pyridoxal phosphate</keyword>
<comment type="caution">
    <text evidence="9">The sequence shown here is derived from an EMBL/GenBank/DDBJ whole genome shotgun (WGS) entry which is preliminary data.</text>
</comment>
<evidence type="ECO:0000256" key="1">
    <source>
        <dbReference type="ARBA" id="ARBA00001933"/>
    </source>
</evidence>
<dbReference type="SUPFAM" id="SSF53383">
    <property type="entry name" value="PLP-dependent transferases"/>
    <property type="match status" value="1"/>
</dbReference>
<dbReference type="InterPro" id="IPR051926">
    <property type="entry name" value="Ala_Aminotransferase"/>
</dbReference>
<dbReference type="InterPro" id="IPR015424">
    <property type="entry name" value="PyrdxlP-dep_Trfase"/>
</dbReference>
<dbReference type="PANTHER" id="PTHR43488:SF2">
    <property type="entry name" value="GLUTAMATE-PYRUVATE AMINOTRANSFERASE ALAA"/>
    <property type="match status" value="1"/>
</dbReference>
<evidence type="ECO:0000256" key="4">
    <source>
        <dbReference type="ARBA" id="ARBA00022679"/>
    </source>
</evidence>
<dbReference type="GO" id="GO:0030170">
    <property type="term" value="F:pyridoxal phosphate binding"/>
    <property type="evidence" value="ECO:0007669"/>
    <property type="project" value="InterPro"/>
</dbReference>
<dbReference type="Gene3D" id="3.90.1150.10">
    <property type="entry name" value="Aspartate Aminotransferase, domain 1"/>
    <property type="match status" value="1"/>
</dbReference>
<dbReference type="InterPro" id="IPR015421">
    <property type="entry name" value="PyrdxlP-dep_Trfase_major"/>
</dbReference>
<proteinExistence type="inferred from homology"/>
<dbReference type="Proteomes" id="UP000677913">
    <property type="component" value="Unassembled WGS sequence"/>
</dbReference>
<dbReference type="EC" id="2.6.1.2" evidence="6"/>
<name>A0A8J7WQI3_9ACTN</name>
<dbReference type="AlphaFoldDB" id="A0A8J7WQI3"/>
<reference evidence="9" key="1">
    <citation type="submission" date="2021-04" db="EMBL/GenBank/DDBJ databases">
        <title>Genome based classification of Actinospica acidithermotolerans sp. nov., an actinobacterium isolated from an Indonesian hot spring.</title>
        <authorList>
            <person name="Kusuma A.B."/>
            <person name="Putra K.E."/>
            <person name="Nafisah S."/>
            <person name="Loh J."/>
            <person name="Nouioui I."/>
            <person name="Goodfellow M."/>
        </authorList>
    </citation>
    <scope>NUCLEOTIDE SEQUENCE</scope>
    <source>
        <strain evidence="9">DSM 45618</strain>
    </source>
</reference>
<evidence type="ECO:0000313" key="10">
    <source>
        <dbReference type="Proteomes" id="UP000677913"/>
    </source>
</evidence>
<feature type="region of interest" description="Disordered" evidence="7">
    <location>
        <begin position="1"/>
        <end position="25"/>
    </location>
</feature>
<keyword evidence="3 9" id="KW-0032">Aminotransferase</keyword>